<gene>
    <name evidence="2" type="ORF">ATY89_05780</name>
    <name evidence="3" type="ORF">ATZ20_08805</name>
</gene>
<name>A0A0U3GQK2_9CREN</name>
<evidence type="ECO:0000313" key="2">
    <source>
        <dbReference type="EMBL" id="ALU30584.1"/>
    </source>
</evidence>
<evidence type="ECO:0000313" key="3">
    <source>
        <dbReference type="EMBL" id="ALU32845.1"/>
    </source>
</evidence>
<evidence type="ECO:0000313" key="4">
    <source>
        <dbReference type="Proteomes" id="UP000060043"/>
    </source>
</evidence>
<feature type="transmembrane region" description="Helical" evidence="1">
    <location>
        <begin position="7"/>
        <end position="24"/>
    </location>
</feature>
<dbReference type="STRING" id="1435377.SUSAZ_00475"/>
<evidence type="ECO:0000256" key="1">
    <source>
        <dbReference type="SAM" id="Phobius"/>
    </source>
</evidence>
<dbReference type="GeneID" id="14550629"/>
<keyword evidence="1" id="KW-1133">Transmembrane helix</keyword>
<reference evidence="4 5" key="1">
    <citation type="submission" date="2015-12" db="EMBL/GenBank/DDBJ databases">
        <title>A stable core within a dynamic pangenome in Sulfolobus acidocaldarius.</title>
        <authorList>
            <person name="Anderson R."/>
            <person name="Kouris A."/>
            <person name="Seward C."/>
            <person name="Campbell K."/>
            <person name="Whitaker R."/>
        </authorList>
    </citation>
    <scope>NUCLEOTIDE SEQUENCE [LARGE SCALE GENOMIC DNA]</scope>
    <source>
        <strain evidence="2 5">GG12-C01-09</strain>
        <strain evidence="3 4">NG05B_CO5_07</strain>
    </source>
</reference>
<dbReference type="Proteomes" id="UP000065473">
    <property type="component" value="Chromosome"/>
</dbReference>
<sequence length="61" mass="6996">MVSFFKLLGIGYLFAVIGLIWELLDITLHQAATRYVLPFTVTAFIGFVIFFLMVYFSPSKK</sequence>
<dbReference type="RefSeq" id="WP_011277025.1">
    <property type="nucleotide sequence ID" value="NZ_BHWZ01000001.1"/>
</dbReference>
<dbReference type="EMBL" id="CP013694">
    <property type="protein sequence ID" value="ALU30584.1"/>
    <property type="molecule type" value="Genomic_DNA"/>
</dbReference>
<dbReference type="OrthoDB" id="36888at2157"/>
<proteinExistence type="predicted"/>
<evidence type="ECO:0000313" key="5">
    <source>
        <dbReference type="Proteomes" id="UP000065473"/>
    </source>
</evidence>
<feature type="transmembrane region" description="Helical" evidence="1">
    <location>
        <begin position="36"/>
        <end position="56"/>
    </location>
</feature>
<dbReference type="AlphaFoldDB" id="A0A0U3GQK2"/>
<accession>A0A0U3GQK2</accession>
<dbReference type="PaxDb" id="1435377-SUSAZ_00475"/>
<keyword evidence="1" id="KW-0472">Membrane</keyword>
<dbReference type="OMA" id="WELTDIT"/>
<organism evidence="2 5">
    <name type="scientific">Sulfolobus acidocaldarius</name>
    <dbReference type="NCBI Taxonomy" id="2285"/>
    <lineage>
        <taxon>Archaea</taxon>
        <taxon>Thermoproteota</taxon>
        <taxon>Thermoprotei</taxon>
        <taxon>Sulfolobales</taxon>
        <taxon>Sulfolobaceae</taxon>
        <taxon>Sulfolobus</taxon>
    </lineage>
</organism>
<dbReference type="Proteomes" id="UP000060043">
    <property type="component" value="Chromosome"/>
</dbReference>
<protein>
    <submittedName>
        <fullName evidence="2">Oxidase</fullName>
    </submittedName>
</protein>
<dbReference type="EMBL" id="CP013695">
    <property type="protein sequence ID" value="ALU32845.1"/>
    <property type="molecule type" value="Genomic_DNA"/>
</dbReference>
<keyword evidence="1" id="KW-0812">Transmembrane</keyword>